<protein>
    <submittedName>
        <fullName evidence="2">Uncharacterized protein</fullName>
    </submittedName>
</protein>
<accession>A0A814M0J6</accession>
<dbReference type="Proteomes" id="UP000663854">
    <property type="component" value="Unassembled WGS sequence"/>
</dbReference>
<evidence type="ECO:0000256" key="1">
    <source>
        <dbReference type="SAM" id="MobiDB-lite"/>
    </source>
</evidence>
<feature type="region of interest" description="Disordered" evidence="1">
    <location>
        <begin position="1"/>
        <end position="73"/>
    </location>
</feature>
<comment type="caution">
    <text evidence="2">The sequence shown here is derived from an EMBL/GenBank/DDBJ whole genome shotgun (WGS) entry which is preliminary data.</text>
</comment>
<organism evidence="2 3">
    <name type="scientific">Rotaria sordida</name>
    <dbReference type="NCBI Taxonomy" id="392033"/>
    <lineage>
        <taxon>Eukaryota</taxon>
        <taxon>Metazoa</taxon>
        <taxon>Spiralia</taxon>
        <taxon>Gnathifera</taxon>
        <taxon>Rotifera</taxon>
        <taxon>Eurotatoria</taxon>
        <taxon>Bdelloidea</taxon>
        <taxon>Philodinida</taxon>
        <taxon>Philodinidae</taxon>
        <taxon>Rotaria</taxon>
    </lineage>
</organism>
<gene>
    <name evidence="2" type="ORF">PYM288_LOCUS18279</name>
</gene>
<dbReference type="EMBL" id="CAJNOH010000554">
    <property type="protein sequence ID" value="CAF1073284.1"/>
    <property type="molecule type" value="Genomic_DNA"/>
</dbReference>
<proteinExistence type="predicted"/>
<feature type="compositionally biased region" description="Low complexity" evidence="1">
    <location>
        <begin position="54"/>
        <end position="73"/>
    </location>
</feature>
<feature type="compositionally biased region" description="Polar residues" evidence="1">
    <location>
        <begin position="8"/>
        <end position="53"/>
    </location>
</feature>
<sequence length="266" mass="29875">MSKKSHDQSSPSDLNQHRTQQSSLLAQFTNATAPGYQPQPQATTSTHSSASGFNQNNTSYNTNSTKSNSTASASQTAKNVSNTFLPLPSQTINLATFKGFKFVTLDGLLIETRDIYDKISDTYQWEMCQDQEDRCIAYIRDQCVNKRTFLITSGGLGKNIVPKIHELPQLYAVYIYCADVVYHQEWACKFSKVRVVCNNDDKYLLPQFAVDVAQATIDWGDALVKDGKRDAAKEKFQKALSNLTEYARNPDPTMVNEVKIKLDECR</sequence>
<dbReference type="AlphaFoldDB" id="A0A814M0J6"/>
<reference evidence="2" key="1">
    <citation type="submission" date="2021-02" db="EMBL/GenBank/DDBJ databases">
        <authorList>
            <person name="Nowell W R."/>
        </authorList>
    </citation>
    <scope>NUCLEOTIDE SEQUENCE</scope>
</reference>
<evidence type="ECO:0000313" key="2">
    <source>
        <dbReference type="EMBL" id="CAF1073284.1"/>
    </source>
</evidence>
<evidence type="ECO:0000313" key="3">
    <source>
        <dbReference type="Proteomes" id="UP000663854"/>
    </source>
</evidence>
<name>A0A814M0J6_9BILA</name>